<accession>A0A0M3R9R6</accession>
<dbReference type="InterPro" id="IPR012347">
    <property type="entry name" value="Ferritin-like"/>
</dbReference>
<organism evidence="1 2">
    <name type="scientific">Bacillus gobiensis</name>
    <dbReference type="NCBI Taxonomy" id="1441095"/>
    <lineage>
        <taxon>Bacteria</taxon>
        <taxon>Bacillati</taxon>
        <taxon>Bacillota</taxon>
        <taxon>Bacilli</taxon>
        <taxon>Bacillales</taxon>
        <taxon>Bacillaceae</taxon>
        <taxon>Bacillus</taxon>
    </lineage>
</organism>
<evidence type="ECO:0000313" key="2">
    <source>
        <dbReference type="Proteomes" id="UP000067625"/>
    </source>
</evidence>
<proteinExistence type="predicted"/>
<reference evidence="1 2" key="2">
    <citation type="journal article" date="2016" name="Int. J. Syst. Evol. Microbiol.">
        <title>Bacillus gobiensis sp. nov., isolated from a soil sample.</title>
        <authorList>
            <person name="Liu B."/>
            <person name="Liu G.H."/>
            <person name="Cetin S."/>
            <person name="Schumann P."/>
            <person name="Pan Z.Z."/>
            <person name="Chen Q.Q."/>
        </authorList>
    </citation>
    <scope>NUCLEOTIDE SEQUENCE [LARGE SCALE GENOMIC DNA]</scope>
    <source>
        <strain evidence="1 2">FJAT-4402</strain>
    </source>
</reference>
<dbReference type="InterPro" id="IPR021617">
    <property type="entry name" value="DUF3231"/>
</dbReference>
<dbReference type="Proteomes" id="UP000067625">
    <property type="component" value="Chromosome"/>
</dbReference>
<evidence type="ECO:0000313" key="1">
    <source>
        <dbReference type="EMBL" id="ALC81902.1"/>
    </source>
</evidence>
<gene>
    <name evidence="1" type="ORF">AM592_09995</name>
</gene>
<dbReference type="STRING" id="1441095.AM592_09995"/>
<dbReference type="OrthoDB" id="1675670at2"/>
<reference evidence="2" key="1">
    <citation type="submission" date="2015-08" db="EMBL/GenBank/DDBJ databases">
        <title>Genome sequencing project for genomic taxonomy and phylogenomics of Bacillus-like bacteria.</title>
        <authorList>
            <person name="Liu B."/>
            <person name="Wang J."/>
            <person name="Zhu Y."/>
            <person name="Liu G."/>
            <person name="Chen Q."/>
            <person name="Chen Z."/>
            <person name="Lan J."/>
            <person name="Che J."/>
            <person name="Ge C."/>
            <person name="Shi H."/>
            <person name="Pan Z."/>
            <person name="Liu X."/>
        </authorList>
    </citation>
    <scope>NUCLEOTIDE SEQUENCE [LARGE SCALE GENOMIC DNA]</scope>
    <source>
        <strain evidence="2">FJAT-4402</strain>
    </source>
</reference>
<dbReference type="EMBL" id="CP012600">
    <property type="protein sequence ID" value="ALC81902.1"/>
    <property type="molecule type" value="Genomic_DNA"/>
</dbReference>
<dbReference type="AlphaFoldDB" id="A0A0M3R9R6"/>
<dbReference type="Pfam" id="PF11553">
    <property type="entry name" value="DUF3231"/>
    <property type="match status" value="2"/>
</dbReference>
<dbReference type="PATRIC" id="fig|1441095.3.peg.2200"/>
<dbReference type="Gene3D" id="1.20.1260.10">
    <property type="match status" value="2"/>
</dbReference>
<keyword evidence="2" id="KW-1185">Reference proteome</keyword>
<protein>
    <submittedName>
        <fullName evidence="1">Uncharacterized protein</fullName>
    </submittedName>
</protein>
<name>A0A0M3R9R6_9BACI</name>
<sequence length="334" mass="37330">MEDKLKIRLTAAEMASLWTQYMNDTASICALTHFLEKLEDEEVRPVIEFALQATKTNISFLQNLFQKEDFPIPVGFNEQDVNPTAPKLFSDSFVLMYLRNMSILGMAASSLAIGVVTRTDVVGFHKSVLDASVRLQELSKEVMLNQGIYLRPPYISVPDKVDFIEKQRFLAGFFGGKRVLTGIEITHLFINVQTNSIGKALMVGFAQVAQKQDVKQYLLRGKQIAQKHIDLFSDVLRKEDLPAPMTWDASVSDSTTKVFSDKLIMYHVTAMIAAGIGNYGTAMAASPRRDIAMNYASIIPEISLYAEDGANIMIKHGWLEEPPQADDRNQLVKG</sequence>